<keyword evidence="6" id="KW-1185">Reference proteome</keyword>
<proteinExistence type="predicted"/>
<dbReference type="PANTHER" id="PTHR14871">
    <property type="entry name" value="DYNEIN REGULATORY COMPLEX PROTEIN 9"/>
    <property type="match status" value="1"/>
</dbReference>
<protein>
    <submittedName>
        <fullName evidence="7">Dynein regulatory complex protein 9-like</fullName>
    </submittedName>
</protein>
<dbReference type="GO" id="GO:0005737">
    <property type="term" value="C:cytoplasm"/>
    <property type="evidence" value="ECO:0007669"/>
    <property type="project" value="TreeGrafter"/>
</dbReference>
<evidence type="ECO:0000256" key="3">
    <source>
        <dbReference type="ARBA" id="ARBA00022490"/>
    </source>
</evidence>
<dbReference type="GO" id="GO:0044782">
    <property type="term" value="P:cilium organization"/>
    <property type="evidence" value="ECO:0007669"/>
    <property type="project" value="TreeGrafter"/>
</dbReference>
<dbReference type="RefSeq" id="XP_026484996.2">
    <property type="nucleotide sequence ID" value="XM_026629211.2"/>
</dbReference>
<dbReference type="GeneID" id="113392671"/>
<dbReference type="GO" id="GO:0031514">
    <property type="term" value="C:motile cilium"/>
    <property type="evidence" value="ECO:0007669"/>
    <property type="project" value="TreeGrafter"/>
</dbReference>
<evidence type="ECO:0000256" key="4">
    <source>
        <dbReference type="ARBA" id="ARBA00023212"/>
    </source>
</evidence>
<comment type="subcellular location">
    <subcellularLocation>
        <location evidence="2">Cell projection</location>
    </subcellularLocation>
    <subcellularLocation>
        <location evidence="1">Cytoplasm</location>
        <location evidence="1">Cytoskeleton</location>
    </subcellularLocation>
</comment>
<evidence type="ECO:0000313" key="6">
    <source>
        <dbReference type="Proteomes" id="UP001652626"/>
    </source>
</evidence>
<evidence type="ECO:0000256" key="2">
    <source>
        <dbReference type="ARBA" id="ARBA00004316"/>
    </source>
</evidence>
<evidence type="ECO:0000313" key="7">
    <source>
        <dbReference type="RefSeq" id="XP_026484996.2"/>
    </source>
</evidence>
<sequence length="301" mass="35625">MDALLFAIDLEVVLLQMGILERSAQRRFPACGIRSKKQKQLYDKLVRDRKIVKEVFLRTLVELVEGGDWYTLKQAVNMLEATANSGASLKAQYQKTKTTIEDITMELQRNMQQWSLDLRNCDIKIAFLRDNIKDSVLNTRLQFNYVDKWSSARAESVELQTQTKITPAPRLEFEDCVHDELLRAYTLQIKEREELLEYWKSRYANDTVDIESRLTEQCEKLRVTVKRRGELESLYKLHEGEMRAWLTFKKERAARLAREDRLRRAATRVQAWWRGVMVRRAIGTFRYLRNVKKNMPKSKKK</sequence>
<evidence type="ECO:0000256" key="1">
    <source>
        <dbReference type="ARBA" id="ARBA00004245"/>
    </source>
</evidence>
<evidence type="ECO:0000256" key="5">
    <source>
        <dbReference type="ARBA" id="ARBA00023273"/>
    </source>
</evidence>
<dbReference type="PANTHER" id="PTHR14871:SF1">
    <property type="entry name" value="DYNEIN REGULATORY COMPLEX PROTEIN 9"/>
    <property type="match status" value="1"/>
</dbReference>
<dbReference type="PROSITE" id="PS50096">
    <property type="entry name" value="IQ"/>
    <property type="match status" value="1"/>
</dbReference>
<reference evidence="7" key="1">
    <citation type="submission" date="2025-08" db="UniProtKB">
        <authorList>
            <consortium name="RefSeq"/>
        </authorList>
    </citation>
    <scope>IDENTIFICATION</scope>
    <source>
        <tissue evidence="7">Whole body</tissue>
    </source>
</reference>
<keyword evidence="4" id="KW-0206">Cytoskeleton</keyword>
<dbReference type="GO" id="GO:0005856">
    <property type="term" value="C:cytoskeleton"/>
    <property type="evidence" value="ECO:0007669"/>
    <property type="project" value="UniProtKB-SubCell"/>
</dbReference>
<organism evidence="6 7">
    <name type="scientific">Vanessa tameamea</name>
    <name type="common">Kamehameha butterfly</name>
    <dbReference type="NCBI Taxonomy" id="334116"/>
    <lineage>
        <taxon>Eukaryota</taxon>
        <taxon>Metazoa</taxon>
        <taxon>Ecdysozoa</taxon>
        <taxon>Arthropoda</taxon>
        <taxon>Hexapoda</taxon>
        <taxon>Insecta</taxon>
        <taxon>Pterygota</taxon>
        <taxon>Neoptera</taxon>
        <taxon>Endopterygota</taxon>
        <taxon>Lepidoptera</taxon>
        <taxon>Glossata</taxon>
        <taxon>Ditrysia</taxon>
        <taxon>Papilionoidea</taxon>
        <taxon>Nymphalidae</taxon>
        <taxon>Nymphalinae</taxon>
        <taxon>Vanessa</taxon>
    </lineage>
</organism>
<dbReference type="OMA" id="WLTFKKE"/>
<gene>
    <name evidence="7" type="primary">LOC113392671</name>
</gene>
<keyword evidence="5" id="KW-0966">Cell projection</keyword>
<keyword evidence="3" id="KW-0963">Cytoplasm</keyword>
<dbReference type="CDD" id="cd23766">
    <property type="entry name" value="IQCG"/>
    <property type="match status" value="1"/>
</dbReference>
<dbReference type="InterPro" id="IPR042618">
    <property type="entry name" value="IQCG"/>
</dbReference>
<dbReference type="AlphaFoldDB" id="A0A8B8HN99"/>
<accession>A0A8B8HN99</accession>
<dbReference type="OrthoDB" id="10254713at2759"/>
<dbReference type="Proteomes" id="UP001652626">
    <property type="component" value="Chromosome 5"/>
</dbReference>
<name>A0A8B8HN99_VANTA</name>